<dbReference type="GO" id="GO:0016787">
    <property type="term" value="F:hydrolase activity"/>
    <property type="evidence" value="ECO:0007669"/>
    <property type="project" value="UniProtKB-KW"/>
</dbReference>
<gene>
    <name evidence="6" type="ORF">OWO01_11670</name>
</gene>
<keyword evidence="2" id="KW-0378">Hydrolase</keyword>
<name>A0A9J6REQ1_9BACI</name>
<feature type="domain" description="LD-carboxypeptidase N-terminal" evidence="4">
    <location>
        <begin position="13"/>
        <end position="132"/>
    </location>
</feature>
<dbReference type="InterPro" id="IPR040449">
    <property type="entry name" value="Peptidase_S66_N"/>
</dbReference>
<dbReference type="Gene3D" id="3.40.50.10740">
    <property type="entry name" value="Class I glutamine amidotransferase-like"/>
    <property type="match status" value="1"/>
</dbReference>
<feature type="active site" description="Charge relay system" evidence="3">
    <location>
        <position position="294"/>
    </location>
</feature>
<dbReference type="InterPro" id="IPR029062">
    <property type="entry name" value="Class_I_gatase-like"/>
</dbReference>
<evidence type="ECO:0000313" key="6">
    <source>
        <dbReference type="EMBL" id="MCZ0703870.1"/>
    </source>
</evidence>
<evidence type="ECO:0000256" key="2">
    <source>
        <dbReference type="ARBA" id="ARBA00022801"/>
    </source>
</evidence>
<reference evidence="6" key="1">
    <citation type="submission" date="2022-11" db="EMBL/GenBank/DDBJ databases">
        <title>WGS of Natronobacillus azotifigens 24KS-1, an anaerobic diazotrophic haloalkaliphile from soda-rich habitats.</title>
        <authorList>
            <person name="Sorokin D.Y."/>
            <person name="Merkel A.Y."/>
        </authorList>
    </citation>
    <scope>NUCLEOTIDE SEQUENCE</scope>
    <source>
        <strain evidence="6">24KS-1</strain>
    </source>
</reference>
<dbReference type="Pfam" id="PF02016">
    <property type="entry name" value="Peptidase_S66"/>
    <property type="match status" value="1"/>
</dbReference>
<organism evidence="6 7">
    <name type="scientific">Natronobacillus azotifigens</name>
    <dbReference type="NCBI Taxonomy" id="472978"/>
    <lineage>
        <taxon>Bacteria</taxon>
        <taxon>Bacillati</taxon>
        <taxon>Bacillota</taxon>
        <taxon>Bacilli</taxon>
        <taxon>Bacillales</taxon>
        <taxon>Bacillaceae</taxon>
        <taxon>Natronobacillus</taxon>
    </lineage>
</organism>
<dbReference type="InterPro" id="IPR027478">
    <property type="entry name" value="LdcA_N"/>
</dbReference>
<feature type="active site" description="Nucleophile" evidence="3">
    <location>
        <position position="112"/>
    </location>
</feature>
<comment type="caution">
    <text evidence="6">The sequence shown here is derived from an EMBL/GenBank/DDBJ whole genome shotgun (WGS) entry which is preliminary data.</text>
</comment>
<evidence type="ECO:0000259" key="5">
    <source>
        <dbReference type="Pfam" id="PF17676"/>
    </source>
</evidence>
<evidence type="ECO:0000256" key="3">
    <source>
        <dbReference type="PIRSR" id="PIRSR028757-1"/>
    </source>
</evidence>
<dbReference type="PANTHER" id="PTHR30237">
    <property type="entry name" value="MURAMOYLTETRAPEPTIDE CARBOXYPEPTIDASE"/>
    <property type="match status" value="1"/>
</dbReference>
<evidence type="ECO:0000256" key="1">
    <source>
        <dbReference type="ARBA" id="ARBA00010233"/>
    </source>
</evidence>
<dbReference type="SUPFAM" id="SSF52317">
    <property type="entry name" value="Class I glutamine amidotransferase-like"/>
    <property type="match status" value="1"/>
</dbReference>
<dbReference type="PANTHER" id="PTHR30237:SF6">
    <property type="entry name" value="CARBOXYPEPTIDASE YOCD-RELATED"/>
    <property type="match status" value="1"/>
</dbReference>
<evidence type="ECO:0000259" key="4">
    <source>
        <dbReference type="Pfam" id="PF02016"/>
    </source>
</evidence>
<dbReference type="Pfam" id="PF17676">
    <property type="entry name" value="Peptidase_S66C"/>
    <property type="match status" value="1"/>
</dbReference>
<dbReference type="PIRSF" id="PIRSF028757">
    <property type="entry name" value="LD-carboxypeptidase"/>
    <property type="match status" value="1"/>
</dbReference>
<feature type="active site" description="Charge relay system" evidence="3">
    <location>
        <position position="228"/>
    </location>
</feature>
<dbReference type="AlphaFoldDB" id="A0A9J6REQ1"/>
<feature type="domain" description="LD-carboxypeptidase C-terminal" evidence="5">
    <location>
        <begin position="197"/>
        <end position="309"/>
    </location>
</feature>
<dbReference type="CDD" id="cd07062">
    <property type="entry name" value="Peptidase_S66_mccF_like"/>
    <property type="match status" value="1"/>
</dbReference>
<evidence type="ECO:0000313" key="7">
    <source>
        <dbReference type="Proteomes" id="UP001084197"/>
    </source>
</evidence>
<dbReference type="EMBL" id="JAPRAT010000023">
    <property type="protein sequence ID" value="MCZ0703870.1"/>
    <property type="molecule type" value="Genomic_DNA"/>
</dbReference>
<dbReference type="SUPFAM" id="SSF141986">
    <property type="entry name" value="LD-carboxypeptidase A C-terminal domain-like"/>
    <property type="match status" value="1"/>
</dbReference>
<dbReference type="Gene3D" id="3.50.30.60">
    <property type="entry name" value="LD-carboxypeptidase A C-terminal domain-like"/>
    <property type="match status" value="1"/>
</dbReference>
<dbReference type="RefSeq" id="WP_268780633.1">
    <property type="nucleotide sequence ID" value="NZ_JAPRAT010000023.1"/>
</dbReference>
<dbReference type="InterPro" id="IPR027461">
    <property type="entry name" value="Carboxypeptidase_A_C_sf"/>
</dbReference>
<keyword evidence="7" id="KW-1185">Reference proteome</keyword>
<dbReference type="Proteomes" id="UP001084197">
    <property type="component" value="Unassembled WGS sequence"/>
</dbReference>
<dbReference type="InterPro" id="IPR003507">
    <property type="entry name" value="S66_fam"/>
</dbReference>
<accession>A0A9J6REQ1</accession>
<protein>
    <submittedName>
        <fullName evidence="6">LD-carboxypeptidase</fullName>
    </submittedName>
</protein>
<sequence length="321" mass="36282">MLVPNKLKPGDVIRIVAPSRSANILSKVVILQATKTLESLGFVLTFGQHIFKSDLQHSTSIENRVKDLHDAFRDPDVKGIITVIGGYNSNELLPYLDYDLIAKNPKVFCGYSDITAIATAITEKTGLITYSGPSFSSFAMEKEQVYQSECFSNCVMQEKKYTLPPSKRWSDDQWYIEQDYRRFRDTEWKVYNEGSAEGAVYGGNLCTLNLLQGTPYLGSLEDVILFVEDDELSSPEIFSRDLTSLLQYCGTIKGLVVGRFQDESRMTQEQLEFILAKHPILRKVPVMYDVDFGHTQPICTFPIGGSVEIRTDKKTITFTEF</sequence>
<proteinExistence type="inferred from homology"/>
<comment type="similarity">
    <text evidence="1">Belongs to the peptidase S66 family.</text>
</comment>
<dbReference type="InterPro" id="IPR040921">
    <property type="entry name" value="Peptidase_S66C"/>
</dbReference>